<dbReference type="Gene3D" id="3.90.1580.10">
    <property type="entry name" value="paralog of FGE (formylglycine-generating enzyme)"/>
    <property type="match status" value="1"/>
</dbReference>
<dbReference type="PANTHER" id="PTHR23150:SF36">
    <property type="entry name" value="HERCYNINE OXYGENASE"/>
    <property type="match status" value="1"/>
</dbReference>
<dbReference type="PANTHER" id="PTHR23150">
    <property type="entry name" value="SULFATASE MODIFYING FACTOR 1, 2"/>
    <property type="match status" value="1"/>
</dbReference>
<keyword evidence="2" id="KW-0408">Iron</keyword>
<dbReference type="Pfam" id="PF03781">
    <property type="entry name" value="FGE-sulfatase"/>
    <property type="match status" value="2"/>
</dbReference>
<gene>
    <name evidence="7" type="ORF">WM2015_1974</name>
</gene>
<dbReference type="InterPro" id="IPR024775">
    <property type="entry name" value="DinB-like"/>
</dbReference>
<comment type="pathway">
    <text evidence="3">Amino-acid biosynthesis; ergothioneine biosynthesis.</text>
</comment>
<feature type="domain" description="Sulfatase-modifying factor enzyme-like" evidence="5">
    <location>
        <begin position="202"/>
        <end position="336"/>
    </location>
</feature>
<dbReference type="STRING" id="1579979.WM2015_1974"/>
<dbReference type="Pfam" id="PF12867">
    <property type="entry name" value="DinB_2"/>
    <property type="match status" value="1"/>
</dbReference>
<dbReference type="InterPro" id="IPR042095">
    <property type="entry name" value="SUMF_sf"/>
</dbReference>
<dbReference type="Proteomes" id="UP000066624">
    <property type="component" value="Chromosome"/>
</dbReference>
<evidence type="ECO:0000256" key="4">
    <source>
        <dbReference type="SAM" id="MobiDB-lite"/>
    </source>
</evidence>
<accession>A0A0K0XXD4</accession>
<dbReference type="PATRIC" id="fig|1579979.3.peg.2019"/>
<dbReference type="EMBL" id="CP012154">
    <property type="protein sequence ID" value="AKS42340.1"/>
    <property type="molecule type" value="Genomic_DNA"/>
</dbReference>
<dbReference type="RefSeq" id="WP_082169641.1">
    <property type="nucleotide sequence ID" value="NZ_CP012154.1"/>
</dbReference>
<evidence type="ECO:0000256" key="1">
    <source>
        <dbReference type="ARBA" id="ARBA00023002"/>
    </source>
</evidence>
<protein>
    <submittedName>
        <fullName evidence="7">Uncharacterized protein</fullName>
    </submittedName>
</protein>
<dbReference type="InterPro" id="IPR005532">
    <property type="entry name" value="SUMF_dom"/>
</dbReference>
<keyword evidence="8" id="KW-1185">Reference proteome</keyword>
<dbReference type="OrthoDB" id="9768004at2"/>
<evidence type="ECO:0000256" key="3">
    <source>
        <dbReference type="ARBA" id="ARBA00037882"/>
    </source>
</evidence>
<feature type="region of interest" description="Disordered" evidence="4">
    <location>
        <begin position="1"/>
        <end position="24"/>
    </location>
</feature>
<sequence>MASATPSDRGDIAPRSFNRLDPRKLDQADLAEAYDRVRRSTEALIESLGPEDQNLQSMPDASPVKWHRAHTSWFFETFILKPHLPAYRPLDPGYEYLFNSYYNGVGRQYPRPRRGLISRPDQAAVTDYRRHVDGAIQQLLIQLDPPTLRQLAPLILLGLNHEQQHQELIVTDLKHAFSFNPAHPPCFGTRHEPSGQNAAFDWLGFEGGLFEFGHEGPAFAFDNEMPRHRAFLAPFELGSQPVSCAAYLAFMDDGGYERPELWLSDGWSWRQVEGIDAPLYWWREDGDWWHYSCTGARPVDPDSPICHLSFYEAWAFAEWSGARLPSELEWEHAVRALPIEGHFADRRRFHPEASAATGLTQAYGSVWEWTSSAYAAYPGFRPGKGAVGEYNGKFMANQMVLRGGSCATAAGHLRASYRNFFHPHQRWQFSGLRLARSAS</sequence>
<dbReference type="InterPro" id="IPR051043">
    <property type="entry name" value="Sulfatase_Mod_Factor_Kinase"/>
</dbReference>
<dbReference type="InterPro" id="IPR017806">
    <property type="entry name" value="EgtB"/>
</dbReference>
<proteinExistence type="predicted"/>
<dbReference type="InterPro" id="IPR016187">
    <property type="entry name" value="CTDL_fold"/>
</dbReference>
<feature type="domain" description="DinB-like" evidence="6">
    <location>
        <begin position="33"/>
        <end position="169"/>
    </location>
</feature>
<keyword evidence="1" id="KW-0560">Oxidoreductase</keyword>
<evidence type="ECO:0000313" key="8">
    <source>
        <dbReference type="Proteomes" id="UP000066624"/>
    </source>
</evidence>
<name>A0A0K0XXD4_9GAMM</name>
<dbReference type="SUPFAM" id="SSF56436">
    <property type="entry name" value="C-type lectin-like"/>
    <property type="match status" value="1"/>
</dbReference>
<dbReference type="KEGG" id="wma:WM2015_1974"/>
<feature type="domain" description="Sulfatase-modifying factor enzyme-like" evidence="5">
    <location>
        <begin position="355"/>
        <end position="436"/>
    </location>
</feature>
<evidence type="ECO:0000256" key="2">
    <source>
        <dbReference type="ARBA" id="ARBA00023004"/>
    </source>
</evidence>
<organism evidence="7 8">
    <name type="scientific">Wenzhouxiangella marina</name>
    <dbReference type="NCBI Taxonomy" id="1579979"/>
    <lineage>
        <taxon>Bacteria</taxon>
        <taxon>Pseudomonadati</taxon>
        <taxon>Pseudomonadota</taxon>
        <taxon>Gammaproteobacteria</taxon>
        <taxon>Chromatiales</taxon>
        <taxon>Wenzhouxiangellaceae</taxon>
        <taxon>Wenzhouxiangella</taxon>
    </lineage>
</organism>
<dbReference type="NCBIfam" id="TIGR03440">
    <property type="entry name" value="egtB_TIGR03440"/>
    <property type="match status" value="1"/>
</dbReference>
<feature type="compositionally biased region" description="Basic and acidic residues" evidence="4">
    <location>
        <begin position="8"/>
        <end position="24"/>
    </location>
</feature>
<evidence type="ECO:0000313" key="7">
    <source>
        <dbReference type="EMBL" id="AKS42340.1"/>
    </source>
</evidence>
<evidence type="ECO:0000259" key="5">
    <source>
        <dbReference type="Pfam" id="PF03781"/>
    </source>
</evidence>
<dbReference type="GO" id="GO:0052699">
    <property type="term" value="P:ergothioneine biosynthetic process"/>
    <property type="evidence" value="ECO:0007669"/>
    <property type="project" value="InterPro"/>
</dbReference>
<reference evidence="7 8" key="1">
    <citation type="submission" date="2015-07" db="EMBL/GenBank/DDBJ databases">
        <authorList>
            <person name="Noorani M."/>
        </authorList>
    </citation>
    <scope>NUCLEOTIDE SEQUENCE [LARGE SCALE GENOMIC DNA]</scope>
    <source>
        <strain evidence="7 8">KCTC 42284</strain>
    </source>
</reference>
<dbReference type="AlphaFoldDB" id="A0A0K0XXD4"/>
<evidence type="ECO:0000259" key="6">
    <source>
        <dbReference type="Pfam" id="PF12867"/>
    </source>
</evidence>